<accession>A0A6I6JKE6</accession>
<dbReference type="KEGG" id="psel:GM415_15495"/>
<keyword evidence="2" id="KW-1185">Reference proteome</keyword>
<gene>
    <name evidence="1" type="ORF">GM415_15495</name>
</gene>
<reference evidence="1 2" key="1">
    <citation type="submission" date="2019-11" db="EMBL/GenBank/DDBJ databases">
        <authorList>
            <person name="Zheng R.K."/>
            <person name="Sun C.M."/>
        </authorList>
    </citation>
    <scope>NUCLEOTIDE SEQUENCE [LARGE SCALE GENOMIC DNA]</scope>
    <source>
        <strain evidence="1 2">SRB007</strain>
    </source>
</reference>
<name>A0A6I6JKE6_9BACT</name>
<evidence type="ECO:0000313" key="2">
    <source>
        <dbReference type="Proteomes" id="UP000428328"/>
    </source>
</evidence>
<dbReference type="EMBL" id="CP046400">
    <property type="protein sequence ID" value="QGY41460.1"/>
    <property type="molecule type" value="Genomic_DNA"/>
</dbReference>
<evidence type="ECO:0000313" key="1">
    <source>
        <dbReference type="EMBL" id="QGY41460.1"/>
    </source>
</evidence>
<dbReference type="Proteomes" id="UP000428328">
    <property type="component" value="Chromosome"/>
</dbReference>
<proteinExistence type="predicted"/>
<sequence length="104" mass="11479">MTRKTSHLAGLSRCPSCGVEPCTPHRNGCEVERCSVCGLQRCQCECYGHDPAFSRWTGIWPGEAEAIVLGFVLPGALLAPGIQPDLNRFYAEGYHKIFFIKPKP</sequence>
<organism evidence="1 2">
    <name type="scientific">Pseudodesulfovibrio cashew</name>
    <dbReference type="NCBI Taxonomy" id="2678688"/>
    <lineage>
        <taxon>Bacteria</taxon>
        <taxon>Pseudomonadati</taxon>
        <taxon>Thermodesulfobacteriota</taxon>
        <taxon>Desulfovibrionia</taxon>
        <taxon>Desulfovibrionales</taxon>
        <taxon>Desulfovibrionaceae</taxon>
    </lineage>
</organism>
<dbReference type="RefSeq" id="WP_158949759.1">
    <property type="nucleotide sequence ID" value="NZ_CP046400.1"/>
</dbReference>
<dbReference type="AlphaFoldDB" id="A0A6I6JKE6"/>
<protein>
    <submittedName>
        <fullName evidence="1">Uncharacterized protein</fullName>
    </submittedName>
</protein>